<evidence type="ECO:0000313" key="4">
    <source>
        <dbReference type="Proteomes" id="UP000199580"/>
    </source>
</evidence>
<dbReference type="Gene3D" id="2.20.110.10">
    <property type="entry name" value="Histone H3 K4-specific methyltransferase SET7/9 N-terminal domain"/>
    <property type="match status" value="3"/>
</dbReference>
<proteinExistence type="predicted"/>
<keyword evidence="2" id="KW-0732">Signal</keyword>
<organism evidence="3 4">
    <name type="scientific">Flavobacterium noncentrifugens</name>
    <dbReference type="NCBI Taxonomy" id="1128970"/>
    <lineage>
        <taxon>Bacteria</taxon>
        <taxon>Pseudomonadati</taxon>
        <taxon>Bacteroidota</taxon>
        <taxon>Flavobacteriia</taxon>
        <taxon>Flavobacteriales</taxon>
        <taxon>Flavobacteriaceae</taxon>
        <taxon>Flavobacterium</taxon>
    </lineage>
</organism>
<dbReference type="Proteomes" id="UP000199580">
    <property type="component" value="Unassembled WGS sequence"/>
</dbReference>
<dbReference type="OrthoDB" id="9785122at2"/>
<feature type="signal peptide" evidence="2">
    <location>
        <begin position="1"/>
        <end position="18"/>
    </location>
</feature>
<keyword evidence="4" id="KW-1185">Reference proteome</keyword>
<protein>
    <submittedName>
        <fullName evidence="3">Antitoxin component YwqK of the YwqJK toxin-antitoxin module</fullName>
    </submittedName>
</protein>
<dbReference type="STRING" id="1128970.SAMN04487935_2456"/>
<feature type="chain" id="PRO_5011615184" evidence="2">
    <location>
        <begin position="19"/>
        <end position="239"/>
    </location>
</feature>
<accession>A0A1G8YS15</accession>
<dbReference type="AlphaFoldDB" id="A0A1G8YS15"/>
<reference evidence="3 4" key="1">
    <citation type="submission" date="2016-10" db="EMBL/GenBank/DDBJ databases">
        <authorList>
            <person name="de Groot N.N."/>
        </authorList>
    </citation>
    <scope>NUCLEOTIDE SEQUENCE [LARGE SCALE GENOMIC DNA]</scope>
    <source>
        <strain evidence="3 4">CGMCC 1.10076</strain>
    </source>
</reference>
<evidence type="ECO:0000256" key="2">
    <source>
        <dbReference type="SAM" id="SignalP"/>
    </source>
</evidence>
<evidence type="ECO:0000256" key="1">
    <source>
        <dbReference type="SAM" id="MobiDB-lite"/>
    </source>
</evidence>
<dbReference type="EMBL" id="FNEZ01000003">
    <property type="protein sequence ID" value="SDK05632.1"/>
    <property type="molecule type" value="Genomic_DNA"/>
</dbReference>
<dbReference type="RefSeq" id="WP_091395832.1">
    <property type="nucleotide sequence ID" value="NZ_BKAI01000006.1"/>
</dbReference>
<gene>
    <name evidence="3" type="ORF">SAMN04487935_2456</name>
</gene>
<evidence type="ECO:0000313" key="3">
    <source>
        <dbReference type="EMBL" id="SDK05632.1"/>
    </source>
</evidence>
<feature type="region of interest" description="Disordered" evidence="1">
    <location>
        <begin position="219"/>
        <end position="239"/>
    </location>
</feature>
<dbReference type="PANTHER" id="PTHR33706:SF1">
    <property type="entry name" value="TPR REPEAT PROTEIN"/>
    <property type="match status" value="1"/>
</dbReference>
<sequence>MKYFGILIALITSFSAFAQTDTNKTDEKGLKHGLWRGVYAESKRPRYEGTFDHGKETGTFKFFDDTKAKSVIATREFNSKDNSAYTIFYNQKNNKVSEGKEVNKLPEGEWKYYHEDLPQVMTIENYKNGKLSGKRTVFYRSANIAEESNYTNGIKNGPYKKITEKGIILEQSNYKNGQFDGPAIYKDPLGNVVAKGNYTNGKKTGKWEFYEEGKLVSKDNMDKVKGRKKPNKPKVEPKM</sequence>
<dbReference type="SUPFAM" id="SSF82185">
    <property type="entry name" value="Histone H3 K4-specific methyltransferase SET7/9 N-terminal domain"/>
    <property type="match status" value="2"/>
</dbReference>
<name>A0A1G8YS15_9FLAO</name>
<dbReference type="PANTHER" id="PTHR33706">
    <property type="entry name" value="MORN VARIANT REPEAT PROTEIN"/>
    <property type="match status" value="1"/>
</dbReference>